<evidence type="ECO:0000313" key="2">
    <source>
        <dbReference type="Proteomes" id="UP001558632"/>
    </source>
</evidence>
<reference evidence="1 2" key="1">
    <citation type="submission" date="2024-07" db="EMBL/GenBank/DDBJ databases">
        <title>Enhanced genomic and transcriptomic resources for Trichinella pseudospiralis and T. spiralis underpin the discovery of pronounced molecular differences between stages and species.</title>
        <authorList>
            <person name="Pasi K.K."/>
            <person name="La Rosa G."/>
            <person name="Gomez-Morales M.A."/>
            <person name="Tosini F."/>
            <person name="Sumanam S."/>
            <person name="Young N.D."/>
            <person name="Chang B.C."/>
            <person name="Robin G.B."/>
        </authorList>
    </citation>
    <scope>NUCLEOTIDE SEQUENCE [LARGE SCALE GENOMIC DNA]</scope>
    <source>
        <strain evidence="1">ISS534</strain>
    </source>
</reference>
<name>A0ABR3L0N7_TRISP</name>
<sequence>METTLKPEDHDITRYTHVSCIPATRITAEQLASVQHHFWFDAFDFPFPYQRTTQSPPVKHYCCQRWLKNTSDRWTFISSHSTMCKINIMASS</sequence>
<organism evidence="1 2">
    <name type="scientific">Trichinella spiralis</name>
    <name type="common">Trichina worm</name>
    <dbReference type="NCBI Taxonomy" id="6334"/>
    <lineage>
        <taxon>Eukaryota</taxon>
        <taxon>Metazoa</taxon>
        <taxon>Ecdysozoa</taxon>
        <taxon>Nematoda</taxon>
        <taxon>Enoplea</taxon>
        <taxon>Dorylaimia</taxon>
        <taxon>Trichinellida</taxon>
        <taxon>Trichinellidae</taxon>
        <taxon>Trichinella</taxon>
    </lineage>
</organism>
<accession>A0ABR3L0N7</accession>
<comment type="caution">
    <text evidence="1">The sequence shown here is derived from an EMBL/GenBank/DDBJ whole genome shotgun (WGS) entry which is preliminary data.</text>
</comment>
<proteinExistence type="predicted"/>
<dbReference type="Proteomes" id="UP001558632">
    <property type="component" value="Unassembled WGS sequence"/>
</dbReference>
<dbReference type="EMBL" id="JBEUSY010000101">
    <property type="protein sequence ID" value="KAL1245364.1"/>
    <property type="molecule type" value="Genomic_DNA"/>
</dbReference>
<gene>
    <name evidence="1" type="ORF">TSPI_07896</name>
</gene>
<keyword evidence="2" id="KW-1185">Reference proteome</keyword>
<protein>
    <submittedName>
        <fullName evidence="1">cGMP-dependent protein</fullName>
    </submittedName>
</protein>
<evidence type="ECO:0000313" key="1">
    <source>
        <dbReference type="EMBL" id="KAL1245364.1"/>
    </source>
</evidence>